<dbReference type="HOGENOM" id="CLU_046116_2_0_3"/>
<dbReference type="InterPro" id="IPR038721">
    <property type="entry name" value="IS701-like_DDE_dom"/>
</dbReference>
<dbReference type="AlphaFoldDB" id="E0UB95"/>
<gene>
    <name evidence="2" type="ordered locus">Cyan7822_5579</name>
    <name evidence="3" type="ordered locus">Cyan7822_6976</name>
</gene>
<keyword evidence="3" id="KW-0614">Plasmid</keyword>
<reference evidence="3" key="2">
    <citation type="submission" date="2010-09" db="EMBL/GenBank/DDBJ databases">
        <title>Complete sequence of Plasmid3 of Cyanothece sp. PCC 7822.</title>
        <authorList>
            <consortium name="US DOE Joint Genome Institute"/>
            <person name="Lucas S."/>
            <person name="Copeland A."/>
            <person name="Lapidus A."/>
            <person name="Cheng J.-F."/>
            <person name="Bruce D."/>
            <person name="Goodwin L."/>
            <person name="Pitluck S."/>
            <person name="Saunders E."/>
            <person name="Brettin T."/>
            <person name="Detter J.C."/>
            <person name="Han C."/>
            <person name="Land M."/>
            <person name="Hauser L."/>
            <person name="Chang Y.-J."/>
            <person name="Jeffries C."/>
            <person name="Kyrpides N."/>
            <person name="Ivanova N."/>
            <person name="Mikhailova N."/>
            <person name="Pakrasi H."/>
            <person name="Sherman L."/>
            <person name="Woyke T."/>
        </authorList>
    </citation>
    <scope>NUCLEOTIDE SEQUENCE</scope>
    <source>
        <strain evidence="3">PCC 7822</strain>
        <plasmid evidence="3">Cy782203</plasmid>
    </source>
</reference>
<dbReference type="Pfam" id="PF13546">
    <property type="entry name" value="DDE_5"/>
    <property type="match status" value="1"/>
</dbReference>
<protein>
    <recommendedName>
        <fullName evidence="1">Transposase IS701-like DDE domain-containing protein</fullName>
    </recommendedName>
</protein>
<dbReference type="KEGG" id="cyj:Cyan7822_5579"/>
<name>E0UB95_GLOV7</name>
<evidence type="ECO:0000313" key="4">
    <source>
        <dbReference type="Proteomes" id="UP000008206"/>
    </source>
</evidence>
<dbReference type="Proteomes" id="UP000008206">
    <property type="component" value="Chromosome"/>
</dbReference>
<dbReference type="SUPFAM" id="SSF53098">
    <property type="entry name" value="Ribonuclease H-like"/>
    <property type="match status" value="1"/>
</dbReference>
<dbReference type="InterPro" id="IPR012337">
    <property type="entry name" value="RNaseH-like_sf"/>
</dbReference>
<organism evidence="2 4">
    <name type="scientific">Gloeothece verrucosa (strain PCC 7822)</name>
    <name type="common">Cyanothece sp. (strain PCC 7822)</name>
    <dbReference type="NCBI Taxonomy" id="497965"/>
    <lineage>
        <taxon>Bacteria</taxon>
        <taxon>Bacillati</taxon>
        <taxon>Cyanobacteriota</taxon>
        <taxon>Cyanophyceae</taxon>
        <taxon>Oscillatoriophycideae</taxon>
        <taxon>Chroococcales</taxon>
        <taxon>Aphanothecaceae</taxon>
        <taxon>Gloeothece</taxon>
        <taxon>Gloeothece verrucosa</taxon>
    </lineage>
</organism>
<dbReference type="NCBIfam" id="NF041680">
    <property type="entry name" value="transp_NF041680"/>
    <property type="match status" value="1"/>
</dbReference>
<dbReference type="STRING" id="497965.Cyan7822_5579"/>
<geneLocation type="plasmid" evidence="3 4">
    <name>Cy782203</name>
</geneLocation>
<reference evidence="2" key="1">
    <citation type="submission" date="2010-09" db="EMBL/GenBank/DDBJ databases">
        <title>Complete sequence of Chromosome of Cyanothece sp. PCC 7822.</title>
        <authorList>
            <consortium name="US DOE Joint Genome Institute"/>
            <person name="Lucas S."/>
            <person name="Copeland A."/>
            <person name="Lapidus A."/>
            <person name="Cheng J.-F."/>
            <person name="Bruce D."/>
            <person name="Goodwin L."/>
            <person name="Pitluck S."/>
            <person name="Saunders E."/>
            <person name="Brettin T."/>
            <person name="Detter J.C."/>
            <person name="Han C."/>
            <person name="Land M."/>
            <person name="Hauser L."/>
            <person name="Chang Y.-J."/>
            <person name="Jeffries C."/>
            <person name="Kyrpides N."/>
            <person name="Ivanova N."/>
            <person name="Mikhailova N."/>
            <person name="Pakrasi H."/>
            <person name="Sherman L."/>
            <person name="Woyke T."/>
        </authorList>
    </citation>
    <scope>NUCLEOTIDE SEQUENCE</scope>
    <source>
        <strain evidence="2">PCC 7822</strain>
    </source>
</reference>
<dbReference type="EMBL" id="CP002198">
    <property type="protein sequence ID" value="ADN17451.1"/>
    <property type="molecule type" value="Genomic_DNA"/>
</dbReference>
<evidence type="ECO:0000313" key="2">
    <source>
        <dbReference type="EMBL" id="ADN17451.1"/>
    </source>
</evidence>
<feature type="domain" description="Transposase IS701-like DDE" evidence="1">
    <location>
        <begin position="21"/>
        <end position="302"/>
    </location>
</feature>
<proteinExistence type="predicted"/>
<reference evidence="4" key="3">
    <citation type="journal article" date="2011" name="MBio">
        <title>Novel metabolic attributes of the genus Cyanothece, comprising a group of unicellular nitrogen-fixing Cyanobacteria.</title>
        <authorList>
            <person name="Bandyopadhyay A."/>
            <person name="Elvitigala T."/>
            <person name="Welsh E."/>
            <person name="Stockel J."/>
            <person name="Liberton M."/>
            <person name="Min H."/>
            <person name="Sherman L.A."/>
            <person name="Pakrasi H.B."/>
        </authorList>
    </citation>
    <scope>NUCLEOTIDE SEQUENCE [LARGE SCALE GENOMIC DNA]</scope>
    <source>
        <strain evidence="4">PCC 7822</strain>
        <plasmid evidence="4">Cy782203</plasmid>
    </source>
</reference>
<dbReference type="eggNOG" id="COG3385">
    <property type="taxonomic scope" value="Bacteria"/>
</dbReference>
<evidence type="ECO:0000313" key="3">
    <source>
        <dbReference type="EMBL" id="ADN18614.1"/>
    </source>
</evidence>
<evidence type="ECO:0000259" key="1">
    <source>
        <dbReference type="Pfam" id="PF13546"/>
    </source>
</evidence>
<keyword evidence="4" id="KW-1185">Reference proteome</keyword>
<accession>E0UB95</accession>
<dbReference type="EMBL" id="CP002201">
    <property type="protein sequence ID" value="ADN18614.1"/>
    <property type="molecule type" value="Genomic_DNA"/>
</dbReference>
<dbReference type="Proteomes" id="UP000008206">
    <property type="component" value="Plasmid Cy782203"/>
</dbReference>
<dbReference type="KEGG" id="cyj:Cyan7822_6976"/>
<dbReference type="OrthoDB" id="573757at2"/>
<sequence length="482" mass="56591">MTMKNQETEKAIKEFRRWRENLFNGLKARKESLIELIDALSSNQQATSVVELSLNPLFRRNYNSLYKGIQEFFPYQTEDTEDEYLKQIKDLLKAVSLTIPLSQSRHFNLFAIDTTPYQRPYSPVLADKKFIHYPNPIKGNKPINIGHTYSVICALPDPTITGNKPWAVPLSGERVPSNDKAANVGNKQLKEIFESSSFSRQELSVLVADNFYSQRDFIGEQVNYKNLVTITRVRSNRVFYRQFIEKITTQKKSGHPRWYGDKFDLKDENTWTQPNEVTQCVFTTKTGRQLTTTISAWKQMLMRGNKNYKMNSYPFTLLQILITDEVNNAVWQPMWLIVIGSRREELSLIDCYQSYRQRYDIEHFFRFSKQKLLMTAYSTPDVRHEENWFKLTLLAYVNLWAARKLAVVLPRPWEQYLKTNELIKISPSLVQRDFERIISTLGTFASSPKRRGYSSGRIKGYKQVPRTRHQVIKKRQKNKLNK</sequence>